<dbReference type="InterPro" id="IPR016024">
    <property type="entry name" value="ARM-type_fold"/>
</dbReference>
<evidence type="ECO:0000256" key="3">
    <source>
        <dbReference type="SAM" id="MobiDB-lite"/>
    </source>
</evidence>
<protein>
    <recommendedName>
        <fullName evidence="5">Sulfatase N-terminal domain-containing protein</fullName>
    </recommendedName>
</protein>
<dbReference type="OrthoDB" id="103349at2759"/>
<dbReference type="GO" id="GO:0004065">
    <property type="term" value="F:arylsulfatase activity"/>
    <property type="evidence" value="ECO:0007669"/>
    <property type="project" value="TreeGrafter"/>
</dbReference>
<evidence type="ECO:0000256" key="1">
    <source>
        <dbReference type="ARBA" id="ARBA00008779"/>
    </source>
</evidence>
<name>A0A8S1IM95_9CHLO</name>
<evidence type="ECO:0000259" key="5">
    <source>
        <dbReference type="Pfam" id="PF00884"/>
    </source>
</evidence>
<comment type="similarity">
    <text evidence="1">Belongs to the sulfatase family.</text>
</comment>
<evidence type="ECO:0000313" key="7">
    <source>
        <dbReference type="Proteomes" id="UP000708148"/>
    </source>
</evidence>
<proteinExistence type="inferred from homology"/>
<gene>
    <name evidence="6" type="ORF">OSTQU699_LOCUS193</name>
</gene>
<evidence type="ECO:0000313" key="6">
    <source>
        <dbReference type="EMBL" id="CAD7694830.1"/>
    </source>
</evidence>
<feature type="signal peptide" evidence="4">
    <location>
        <begin position="1"/>
        <end position="19"/>
    </location>
</feature>
<feature type="domain" description="Sulfatase N-terminal" evidence="5">
    <location>
        <begin position="145"/>
        <end position="304"/>
    </location>
</feature>
<comment type="caution">
    <text evidence="6">The sequence shown here is derived from an EMBL/GenBank/DDBJ whole genome shotgun (WGS) entry which is preliminary data.</text>
</comment>
<dbReference type="InterPro" id="IPR050738">
    <property type="entry name" value="Sulfatase"/>
</dbReference>
<feature type="domain" description="Sulfatase N-terminal" evidence="5">
    <location>
        <begin position="25"/>
        <end position="116"/>
    </location>
</feature>
<dbReference type="AlphaFoldDB" id="A0A8S1IM95"/>
<feature type="region of interest" description="Disordered" evidence="3">
    <location>
        <begin position="166"/>
        <end position="202"/>
    </location>
</feature>
<dbReference type="Proteomes" id="UP000708148">
    <property type="component" value="Unassembled WGS sequence"/>
</dbReference>
<keyword evidence="4" id="KW-0732">Signal</keyword>
<reference evidence="6" key="1">
    <citation type="submission" date="2020-12" db="EMBL/GenBank/DDBJ databases">
        <authorList>
            <person name="Iha C."/>
        </authorList>
    </citation>
    <scope>NUCLEOTIDE SEQUENCE</scope>
</reference>
<organism evidence="6 7">
    <name type="scientific">Ostreobium quekettii</name>
    <dbReference type="NCBI Taxonomy" id="121088"/>
    <lineage>
        <taxon>Eukaryota</taxon>
        <taxon>Viridiplantae</taxon>
        <taxon>Chlorophyta</taxon>
        <taxon>core chlorophytes</taxon>
        <taxon>Ulvophyceae</taxon>
        <taxon>TCBD clade</taxon>
        <taxon>Bryopsidales</taxon>
        <taxon>Ostreobineae</taxon>
        <taxon>Ostreobiaceae</taxon>
        <taxon>Ostreobium</taxon>
    </lineage>
</organism>
<dbReference type="Gene3D" id="3.40.720.10">
    <property type="entry name" value="Alkaline Phosphatase, subunit A"/>
    <property type="match status" value="1"/>
</dbReference>
<accession>A0A8S1IM95</accession>
<dbReference type="CDD" id="cd16027">
    <property type="entry name" value="SGSH"/>
    <property type="match status" value="1"/>
</dbReference>
<keyword evidence="7" id="KW-1185">Reference proteome</keyword>
<dbReference type="InterPro" id="IPR017850">
    <property type="entry name" value="Alkaline_phosphatase_core_sf"/>
</dbReference>
<sequence>MLRYSAFLLVIFVTGAVQASDPDRPNILWISVEDIGPHLGCYGDQDAITPTLDALAARGVRYDNVFTTCPVCATNRSSIITGMYPTSIGAQYMRCKSKLPAGVQCFPAYLREAGYYCTNNAKTDYNLVDDGKPWNESSKKAHWRDRADGQPFFAVFNLTNTHESKIWPRGQRHRKQTPDLTPDERQDPEQLTPPPFLPNTKQTRRDWANYLENITQADYYTAKLLAELREDGLEEDTIVFFWSDHGAGLPRNKRWPYDSGLRVPFIVHVPPKFRQPGQGKEGGVDEQLISFVDLAPTVLNLTGIDRPGYLQGTAFLGADLTAPREYAISTRDRMDERNDCIRSVRDHRFRYIRNFMPWKPYAQWISYGERNATMQELRRLDAAGELPAGSQLFMADRKPVEELYDLQNDPHELVNLADRPSEESRAVLQRMRQELSAWQQATGDLGLIPEPIVRQREAALGDCLEILKQPGAKRSMTRIRKLLAPDLAEPERAEMARNALGAEDPTVRYWGVNVLGAWPAELDSSAEWRSQMTAMLDDPSGVVRVAAAAALCRAESEPPEDAVQTLVTDLADENPWRWTSLAHRPRRH</sequence>
<dbReference type="PANTHER" id="PTHR42693:SF53">
    <property type="entry name" value="ENDO-4-O-SULFATASE"/>
    <property type="match status" value="1"/>
</dbReference>
<dbReference type="EMBL" id="CAJHUC010000279">
    <property type="protein sequence ID" value="CAD7694830.1"/>
    <property type="molecule type" value="Genomic_DNA"/>
</dbReference>
<dbReference type="PANTHER" id="PTHR42693">
    <property type="entry name" value="ARYLSULFATASE FAMILY MEMBER"/>
    <property type="match status" value="1"/>
</dbReference>
<feature type="chain" id="PRO_5035801434" description="Sulfatase N-terminal domain-containing protein" evidence="4">
    <location>
        <begin position="20"/>
        <end position="588"/>
    </location>
</feature>
<keyword evidence="2" id="KW-0378">Hydrolase</keyword>
<evidence type="ECO:0000256" key="4">
    <source>
        <dbReference type="SAM" id="SignalP"/>
    </source>
</evidence>
<dbReference type="SUPFAM" id="SSF48371">
    <property type="entry name" value="ARM repeat"/>
    <property type="match status" value="1"/>
</dbReference>
<dbReference type="InterPro" id="IPR011989">
    <property type="entry name" value="ARM-like"/>
</dbReference>
<dbReference type="Gene3D" id="1.25.10.10">
    <property type="entry name" value="Leucine-rich Repeat Variant"/>
    <property type="match status" value="1"/>
</dbReference>
<dbReference type="Pfam" id="PF00884">
    <property type="entry name" value="Sulfatase"/>
    <property type="match status" value="2"/>
</dbReference>
<evidence type="ECO:0000256" key="2">
    <source>
        <dbReference type="ARBA" id="ARBA00022801"/>
    </source>
</evidence>
<dbReference type="SUPFAM" id="SSF53649">
    <property type="entry name" value="Alkaline phosphatase-like"/>
    <property type="match status" value="1"/>
</dbReference>
<dbReference type="InterPro" id="IPR000917">
    <property type="entry name" value="Sulfatase_N"/>
</dbReference>